<keyword evidence="3" id="KW-1185">Reference proteome</keyword>
<organism evidence="3 4">
    <name type="scientific">Toxocara canis</name>
    <name type="common">Canine roundworm</name>
    <dbReference type="NCBI Taxonomy" id="6265"/>
    <lineage>
        <taxon>Eukaryota</taxon>
        <taxon>Metazoa</taxon>
        <taxon>Ecdysozoa</taxon>
        <taxon>Nematoda</taxon>
        <taxon>Chromadorea</taxon>
        <taxon>Rhabditida</taxon>
        <taxon>Spirurina</taxon>
        <taxon>Ascaridomorpha</taxon>
        <taxon>Ascaridoidea</taxon>
        <taxon>Toxocaridae</taxon>
        <taxon>Toxocara</taxon>
    </lineage>
</organism>
<feature type="compositionally biased region" description="Polar residues" evidence="1">
    <location>
        <begin position="130"/>
        <end position="149"/>
    </location>
</feature>
<name>A0A183U9Z0_TOXCA</name>
<evidence type="ECO:0000256" key="1">
    <source>
        <dbReference type="SAM" id="MobiDB-lite"/>
    </source>
</evidence>
<evidence type="ECO:0000313" key="2">
    <source>
        <dbReference type="EMBL" id="VDM36388.1"/>
    </source>
</evidence>
<dbReference type="AlphaFoldDB" id="A0A183U9Z0"/>
<gene>
    <name evidence="2" type="ORF">TCNE_LOCUS5310</name>
</gene>
<reference evidence="4" key="1">
    <citation type="submission" date="2016-06" db="UniProtKB">
        <authorList>
            <consortium name="WormBaseParasite"/>
        </authorList>
    </citation>
    <scope>IDENTIFICATION</scope>
</reference>
<accession>A0A183U9Z0</accession>
<evidence type="ECO:0000313" key="3">
    <source>
        <dbReference type="Proteomes" id="UP000050794"/>
    </source>
</evidence>
<feature type="region of interest" description="Disordered" evidence="1">
    <location>
        <begin position="43"/>
        <end position="171"/>
    </location>
</feature>
<feature type="compositionally biased region" description="Low complexity" evidence="1">
    <location>
        <begin position="119"/>
        <end position="129"/>
    </location>
</feature>
<dbReference type="Proteomes" id="UP000050794">
    <property type="component" value="Unassembled WGS sequence"/>
</dbReference>
<protein>
    <submittedName>
        <fullName evidence="2 4">Uncharacterized protein</fullName>
    </submittedName>
</protein>
<reference evidence="2 3" key="2">
    <citation type="submission" date="2018-11" db="EMBL/GenBank/DDBJ databases">
        <authorList>
            <consortium name="Pathogen Informatics"/>
        </authorList>
    </citation>
    <scope>NUCLEOTIDE SEQUENCE [LARGE SCALE GENOMIC DNA]</scope>
</reference>
<evidence type="ECO:0000313" key="4">
    <source>
        <dbReference type="WBParaSite" id="TCNE_0000531001-mRNA-1"/>
    </source>
</evidence>
<proteinExistence type="predicted"/>
<dbReference type="WBParaSite" id="TCNE_0000531001-mRNA-1">
    <property type="protein sequence ID" value="TCNE_0000531001-mRNA-1"/>
    <property type="gene ID" value="TCNE_0000531001"/>
</dbReference>
<sequence>MFLRAYSLSLKCRRATLANANWRRFDESSPFFGFTWKTRRSGSLSQKKARGTRSNVIVHEDDSEEPTDSAVVLPSHFHKDGATQRRDDEEAEPSRQRAKKKRLQASLDFPSAVIEMARRASSTKRSSTAVQRSTDSMEIASTEQSSTVGTDDADGRQFGSPHRAAKPGPDS</sequence>
<feature type="compositionally biased region" description="Basic and acidic residues" evidence="1">
    <location>
        <begin position="77"/>
        <end position="95"/>
    </location>
</feature>
<dbReference type="EMBL" id="UYWY01019346">
    <property type="protein sequence ID" value="VDM36388.1"/>
    <property type="molecule type" value="Genomic_DNA"/>
</dbReference>